<evidence type="ECO:0000256" key="1">
    <source>
        <dbReference type="SAM" id="MobiDB-lite"/>
    </source>
</evidence>
<comment type="caution">
    <text evidence="2">The sequence shown here is derived from an EMBL/GenBank/DDBJ whole genome shotgun (WGS) entry which is preliminary data.</text>
</comment>
<dbReference type="EMBL" id="JASSZA010000001">
    <property type="protein sequence ID" value="KAK2120755.1"/>
    <property type="molecule type" value="Genomic_DNA"/>
</dbReference>
<feature type="compositionally biased region" description="Pro residues" evidence="1">
    <location>
        <begin position="198"/>
        <end position="209"/>
    </location>
</feature>
<organism evidence="2 3">
    <name type="scientific">Saguinus oedipus</name>
    <name type="common">Cotton-top tamarin</name>
    <name type="synonym">Oedipomidas oedipus</name>
    <dbReference type="NCBI Taxonomy" id="9490"/>
    <lineage>
        <taxon>Eukaryota</taxon>
        <taxon>Metazoa</taxon>
        <taxon>Chordata</taxon>
        <taxon>Craniata</taxon>
        <taxon>Vertebrata</taxon>
        <taxon>Euteleostomi</taxon>
        <taxon>Mammalia</taxon>
        <taxon>Eutheria</taxon>
        <taxon>Euarchontoglires</taxon>
        <taxon>Primates</taxon>
        <taxon>Haplorrhini</taxon>
        <taxon>Platyrrhini</taxon>
        <taxon>Cebidae</taxon>
        <taxon>Callitrichinae</taxon>
        <taxon>Saguinus</taxon>
    </lineage>
</organism>
<feature type="compositionally biased region" description="Basic and acidic residues" evidence="1">
    <location>
        <begin position="138"/>
        <end position="157"/>
    </location>
</feature>
<feature type="region of interest" description="Disordered" evidence="1">
    <location>
        <begin position="121"/>
        <end position="209"/>
    </location>
</feature>
<gene>
    <name evidence="2" type="ORF">P7K49_002141</name>
</gene>
<dbReference type="Proteomes" id="UP001266305">
    <property type="component" value="Unassembled WGS sequence"/>
</dbReference>
<protein>
    <submittedName>
        <fullName evidence="2">Uncharacterized protein</fullName>
    </submittedName>
</protein>
<reference evidence="2 3" key="1">
    <citation type="submission" date="2023-05" db="EMBL/GenBank/DDBJ databases">
        <title>B98-5 Cell Line De Novo Hybrid Assembly: An Optical Mapping Approach.</title>
        <authorList>
            <person name="Kananen K."/>
            <person name="Auerbach J.A."/>
            <person name="Kautto E."/>
            <person name="Blachly J.S."/>
        </authorList>
    </citation>
    <scope>NUCLEOTIDE SEQUENCE [LARGE SCALE GENOMIC DNA]</scope>
    <source>
        <strain evidence="2">B95-8</strain>
        <tissue evidence="2">Cell line</tissue>
    </source>
</reference>
<feature type="compositionally biased region" description="Low complexity" evidence="1">
    <location>
        <begin position="178"/>
        <end position="188"/>
    </location>
</feature>
<evidence type="ECO:0000313" key="3">
    <source>
        <dbReference type="Proteomes" id="UP001266305"/>
    </source>
</evidence>
<name>A0ABQ9WGH5_SAGOE</name>
<evidence type="ECO:0000313" key="2">
    <source>
        <dbReference type="EMBL" id="KAK2120755.1"/>
    </source>
</evidence>
<keyword evidence="3" id="KW-1185">Reference proteome</keyword>
<sequence length="209" mass="22473">MARAPLKGSGMLCPPAGSETQLAAHRLPWERRGAESCGQTLLLPTHSSSLPAWVSPEQGRDVLSHTQAKTSFLESTGARHQVPRTRDPLGAPESCPTPDPLGTPSECKDCSYRAGRNPICRSPHRRPGLQGGAWRFPDPPRRPVTHEGREAVRREVGAPKLRGVGHAGGERLSGGAARGAPRTPTSPRTRTHYRLKPPRSPSPLPSPSQ</sequence>
<proteinExistence type="predicted"/>
<accession>A0ABQ9WGH5</accession>
<feature type="region of interest" description="Disordered" evidence="1">
    <location>
        <begin position="71"/>
        <end position="104"/>
    </location>
</feature>